<organism evidence="1">
    <name type="scientific">marine sediment metagenome</name>
    <dbReference type="NCBI Taxonomy" id="412755"/>
    <lineage>
        <taxon>unclassified sequences</taxon>
        <taxon>metagenomes</taxon>
        <taxon>ecological metagenomes</taxon>
    </lineage>
</organism>
<dbReference type="AlphaFoldDB" id="A0A0F9GXT8"/>
<comment type="caution">
    <text evidence="1">The sequence shown here is derived from an EMBL/GenBank/DDBJ whole genome shotgun (WGS) entry which is preliminary data.</text>
</comment>
<evidence type="ECO:0000313" key="1">
    <source>
        <dbReference type="EMBL" id="KKM03609.1"/>
    </source>
</evidence>
<sequence length="137" mass="16119">MSKEVDLAIADILENRKKIRKQPRNYLNAEYYDALCQGLPLALVDRPFNETEAERVFQFLKTLYYDFQYANTIRTIFVWQNKGKITRDWINAFVLDPTPVKYFWEQLDDIASRIKHPDQYLIRKGLAATIVKALLGS</sequence>
<gene>
    <name evidence="1" type="ORF">LCGC14_1772700</name>
</gene>
<dbReference type="EMBL" id="LAZR01016646">
    <property type="protein sequence ID" value="KKM03609.1"/>
    <property type="molecule type" value="Genomic_DNA"/>
</dbReference>
<reference evidence="1" key="1">
    <citation type="journal article" date="2015" name="Nature">
        <title>Complex archaea that bridge the gap between prokaryotes and eukaryotes.</title>
        <authorList>
            <person name="Spang A."/>
            <person name="Saw J.H."/>
            <person name="Jorgensen S.L."/>
            <person name="Zaremba-Niedzwiedzka K."/>
            <person name="Martijn J."/>
            <person name="Lind A.E."/>
            <person name="van Eijk R."/>
            <person name="Schleper C."/>
            <person name="Guy L."/>
            <person name="Ettema T.J."/>
        </authorList>
    </citation>
    <scope>NUCLEOTIDE SEQUENCE</scope>
</reference>
<accession>A0A0F9GXT8</accession>
<protein>
    <submittedName>
        <fullName evidence="1">Uncharacterized protein</fullName>
    </submittedName>
</protein>
<proteinExistence type="predicted"/>
<name>A0A0F9GXT8_9ZZZZ</name>